<organism evidence="3 4">
    <name type="scientific">Peltaster fructicola</name>
    <dbReference type="NCBI Taxonomy" id="286661"/>
    <lineage>
        <taxon>Eukaryota</taxon>
        <taxon>Fungi</taxon>
        <taxon>Dikarya</taxon>
        <taxon>Ascomycota</taxon>
        <taxon>Pezizomycotina</taxon>
        <taxon>Dothideomycetes</taxon>
        <taxon>Dothideomycetes incertae sedis</taxon>
        <taxon>Peltaster</taxon>
    </lineage>
</organism>
<dbReference type="InterPro" id="IPR029058">
    <property type="entry name" value="AB_hydrolase_fold"/>
</dbReference>
<dbReference type="SUPFAM" id="SSF53474">
    <property type="entry name" value="alpha/beta-Hydrolases"/>
    <property type="match status" value="1"/>
</dbReference>
<dbReference type="PANTHER" id="PTHR47842:SF3">
    <property type="entry name" value="DUF676 DOMAIN-CONTAINING PROTEIN"/>
    <property type="match status" value="1"/>
</dbReference>
<dbReference type="OrthoDB" id="442243at2759"/>
<dbReference type="Gene3D" id="3.40.50.1820">
    <property type="entry name" value="alpha/beta hydrolase"/>
    <property type="match status" value="1"/>
</dbReference>
<name>A0A6H0XKU3_9PEZI</name>
<evidence type="ECO:0000256" key="1">
    <source>
        <dbReference type="SAM" id="MobiDB-lite"/>
    </source>
</evidence>
<dbReference type="PANTHER" id="PTHR47842">
    <property type="entry name" value="EXPRESSED PROTEIN"/>
    <property type="match status" value="1"/>
</dbReference>
<dbReference type="Proteomes" id="UP000503462">
    <property type="component" value="Chromosome 1"/>
</dbReference>
<feature type="region of interest" description="Disordered" evidence="1">
    <location>
        <begin position="114"/>
        <end position="145"/>
    </location>
</feature>
<feature type="domain" description="AB hydrolase-1" evidence="2">
    <location>
        <begin position="7"/>
        <end position="194"/>
    </location>
</feature>
<sequence length="456" mass="50239">MRKSLLLVFVHGFKGSDTTFKQYPYDLQKLVQRELPRIEVVAAQYPQFETRGDLLACIVRFREWLHDKVMSLEAKNDAPSPVLDPSVHVILIGHSMGGIVAAETLLSITGDKAAMSVRSPPSSKPATPLERSESRGGLSAPDLGQPTPREYPAAFYPHIRAILALDTPFLGISPSVVAYGAEDGWKKAGETWLAVTQASERMGLTSPASQAQASTTSSTVWSVLGKVAMYTGATAAVATAAGVALWNWKHLSEGMKWVSSHLEFISCLGRGEELKNRLEAVINLSEERGIGFADFYVALGDKMNRVSNYPGSGPGITRTFCFIPQNTSSDITASVGVRRTPSAPPVIPADDPSVPHLADEMKDGDKVENFAKDPSKSKGRWVQCTNEMAGDELTAHRTMFIAPRNPGYFTWLLPQTRDQIVHWIDQRWYESSDYRDDIVEEPRDFNMSDTEDFDLD</sequence>
<proteinExistence type="predicted"/>
<reference evidence="3 4" key="1">
    <citation type="journal article" date="2016" name="Sci. Rep.">
        <title>Peltaster fructicola genome reveals evolution from an invasive phytopathogen to an ectophytic parasite.</title>
        <authorList>
            <person name="Xu C."/>
            <person name="Chen H."/>
            <person name="Gleason M.L."/>
            <person name="Xu J.R."/>
            <person name="Liu H."/>
            <person name="Zhang R."/>
            <person name="Sun G."/>
        </authorList>
    </citation>
    <scope>NUCLEOTIDE SEQUENCE [LARGE SCALE GENOMIC DNA]</scope>
    <source>
        <strain evidence="3 4">LNHT1506</strain>
    </source>
</reference>
<accession>A0A6H0XKU3</accession>
<dbReference type="Pfam" id="PF12697">
    <property type="entry name" value="Abhydrolase_6"/>
    <property type="match status" value="1"/>
</dbReference>
<dbReference type="InterPro" id="IPR000073">
    <property type="entry name" value="AB_hydrolase_1"/>
</dbReference>
<evidence type="ECO:0000313" key="3">
    <source>
        <dbReference type="EMBL" id="QIW95361.1"/>
    </source>
</evidence>
<keyword evidence="4" id="KW-1185">Reference proteome</keyword>
<gene>
    <name evidence="3" type="ORF">AMS68_000879</name>
</gene>
<evidence type="ECO:0000259" key="2">
    <source>
        <dbReference type="Pfam" id="PF12697"/>
    </source>
</evidence>
<protein>
    <recommendedName>
        <fullName evidence="2">AB hydrolase-1 domain-containing protein</fullName>
    </recommendedName>
</protein>
<dbReference type="AlphaFoldDB" id="A0A6H0XKU3"/>
<dbReference type="EMBL" id="CP051139">
    <property type="protein sequence ID" value="QIW95361.1"/>
    <property type="molecule type" value="Genomic_DNA"/>
</dbReference>
<evidence type="ECO:0000313" key="4">
    <source>
        <dbReference type="Proteomes" id="UP000503462"/>
    </source>
</evidence>